<evidence type="ECO:0000313" key="3">
    <source>
        <dbReference type="Proteomes" id="UP000031599"/>
    </source>
</evidence>
<name>A0A0C1ZRE1_9BACT</name>
<evidence type="ECO:0000313" key="2">
    <source>
        <dbReference type="EMBL" id="KIG13573.1"/>
    </source>
</evidence>
<dbReference type="RefSeq" id="WP_153258430.1">
    <property type="nucleotide sequence ID" value="NZ_JMCC02000092.1"/>
</dbReference>
<dbReference type="AlphaFoldDB" id="A0A0C1ZRE1"/>
<dbReference type="PROSITE" id="PS51257">
    <property type="entry name" value="PROKAR_LIPOPROTEIN"/>
    <property type="match status" value="1"/>
</dbReference>
<protein>
    <recommendedName>
        <fullName evidence="4">Lipoprotein</fullName>
    </recommendedName>
</protein>
<sequence>MNSRQAVILSLGFVVGALLPSSSGCVEANPDHCVNNGGDGYCAQQHSDWENAY</sequence>
<dbReference type="EMBL" id="JMCC02000092">
    <property type="protein sequence ID" value="KIG13573.1"/>
    <property type="molecule type" value="Genomic_DNA"/>
</dbReference>
<accession>A0A0C1ZRE1</accession>
<reference evidence="2 3" key="1">
    <citation type="submission" date="2014-12" db="EMBL/GenBank/DDBJ databases">
        <title>Genome assembly of Enhygromyxa salina DSM 15201.</title>
        <authorList>
            <person name="Sharma G."/>
            <person name="Subramanian S."/>
        </authorList>
    </citation>
    <scope>NUCLEOTIDE SEQUENCE [LARGE SCALE GENOMIC DNA]</scope>
    <source>
        <strain evidence="2 3">DSM 15201</strain>
    </source>
</reference>
<feature type="signal peptide" evidence="1">
    <location>
        <begin position="1"/>
        <end position="28"/>
    </location>
</feature>
<dbReference type="Proteomes" id="UP000031599">
    <property type="component" value="Unassembled WGS sequence"/>
</dbReference>
<comment type="caution">
    <text evidence="2">The sequence shown here is derived from an EMBL/GenBank/DDBJ whole genome shotgun (WGS) entry which is preliminary data.</text>
</comment>
<feature type="chain" id="PRO_5002145317" description="Lipoprotein" evidence="1">
    <location>
        <begin position="29"/>
        <end position="53"/>
    </location>
</feature>
<gene>
    <name evidence="2" type="ORF">DB30_07961</name>
</gene>
<keyword evidence="1" id="KW-0732">Signal</keyword>
<proteinExistence type="predicted"/>
<evidence type="ECO:0000256" key="1">
    <source>
        <dbReference type="SAM" id="SignalP"/>
    </source>
</evidence>
<organism evidence="2 3">
    <name type="scientific">Enhygromyxa salina</name>
    <dbReference type="NCBI Taxonomy" id="215803"/>
    <lineage>
        <taxon>Bacteria</taxon>
        <taxon>Pseudomonadati</taxon>
        <taxon>Myxococcota</taxon>
        <taxon>Polyangia</taxon>
        <taxon>Nannocystales</taxon>
        <taxon>Nannocystaceae</taxon>
        <taxon>Enhygromyxa</taxon>
    </lineage>
</organism>
<evidence type="ECO:0008006" key="4">
    <source>
        <dbReference type="Google" id="ProtNLM"/>
    </source>
</evidence>